<evidence type="ECO:0000313" key="12">
    <source>
        <dbReference type="Proteomes" id="UP001359559"/>
    </source>
</evidence>
<keyword evidence="3 8" id="KW-0732">Signal</keyword>
<dbReference type="CDD" id="cd02248">
    <property type="entry name" value="Peptidase_C1A"/>
    <property type="match status" value="1"/>
</dbReference>
<dbReference type="InterPro" id="IPR013201">
    <property type="entry name" value="Prot_inhib_I29"/>
</dbReference>
<evidence type="ECO:0000256" key="5">
    <source>
        <dbReference type="ARBA" id="ARBA00022807"/>
    </source>
</evidence>
<evidence type="ECO:0000256" key="6">
    <source>
        <dbReference type="ARBA" id="ARBA00023157"/>
    </source>
</evidence>
<reference evidence="11 12" key="1">
    <citation type="submission" date="2024-01" db="EMBL/GenBank/DDBJ databases">
        <title>The genomes of 5 underutilized Papilionoideae crops provide insights into root nodulation and disease resistance.</title>
        <authorList>
            <person name="Yuan L."/>
        </authorList>
    </citation>
    <scope>NUCLEOTIDE SEQUENCE [LARGE SCALE GENOMIC DNA]</scope>
    <source>
        <strain evidence="11">LY-2023</strain>
        <tissue evidence="11">Leaf</tissue>
    </source>
</reference>
<evidence type="ECO:0000256" key="4">
    <source>
        <dbReference type="ARBA" id="ARBA00022801"/>
    </source>
</evidence>
<evidence type="ECO:0000256" key="7">
    <source>
        <dbReference type="ARBA" id="ARBA00023180"/>
    </source>
</evidence>
<keyword evidence="7" id="KW-0325">Glycoprotein</keyword>
<evidence type="ECO:0000256" key="3">
    <source>
        <dbReference type="ARBA" id="ARBA00022729"/>
    </source>
</evidence>
<dbReference type="PROSITE" id="PS00640">
    <property type="entry name" value="THIOL_PROTEASE_ASN"/>
    <property type="match status" value="1"/>
</dbReference>
<name>A0AAN9JRS6_CLITE</name>
<feature type="signal peptide" evidence="8">
    <location>
        <begin position="1"/>
        <end position="26"/>
    </location>
</feature>
<keyword evidence="12" id="KW-1185">Reference proteome</keyword>
<dbReference type="SMART" id="SM00848">
    <property type="entry name" value="Inhibitor_I29"/>
    <property type="match status" value="1"/>
</dbReference>
<dbReference type="GO" id="GO:0006508">
    <property type="term" value="P:proteolysis"/>
    <property type="evidence" value="ECO:0007669"/>
    <property type="project" value="UniProtKB-KW"/>
</dbReference>
<dbReference type="InterPro" id="IPR039417">
    <property type="entry name" value="Peptidase_C1A_papain-like"/>
</dbReference>
<dbReference type="SUPFAM" id="SSF54001">
    <property type="entry name" value="Cysteine proteinases"/>
    <property type="match status" value="1"/>
</dbReference>
<proteinExistence type="inferred from homology"/>
<dbReference type="InterPro" id="IPR025660">
    <property type="entry name" value="Pept_his_AS"/>
</dbReference>
<keyword evidence="6" id="KW-1015">Disulfide bond</keyword>
<dbReference type="AlphaFoldDB" id="A0AAN9JRS6"/>
<dbReference type="PROSITE" id="PS00639">
    <property type="entry name" value="THIOL_PROTEASE_HIS"/>
    <property type="match status" value="1"/>
</dbReference>
<dbReference type="InterPro" id="IPR000668">
    <property type="entry name" value="Peptidase_C1A_C"/>
</dbReference>
<evidence type="ECO:0000259" key="10">
    <source>
        <dbReference type="SMART" id="SM00848"/>
    </source>
</evidence>
<dbReference type="PANTHER" id="PTHR12411">
    <property type="entry name" value="CYSTEINE PROTEASE FAMILY C1-RELATED"/>
    <property type="match status" value="1"/>
</dbReference>
<dbReference type="PRINTS" id="PR00705">
    <property type="entry name" value="PAPAIN"/>
</dbReference>
<evidence type="ECO:0008006" key="13">
    <source>
        <dbReference type="Google" id="ProtNLM"/>
    </source>
</evidence>
<dbReference type="SMART" id="SM00645">
    <property type="entry name" value="Pept_C1"/>
    <property type="match status" value="1"/>
</dbReference>
<comment type="similarity">
    <text evidence="1">Belongs to the peptidase C1 family.</text>
</comment>
<dbReference type="Pfam" id="PF00112">
    <property type="entry name" value="Peptidase_C1"/>
    <property type="match status" value="1"/>
</dbReference>
<dbReference type="Pfam" id="PF08246">
    <property type="entry name" value="Inhibitor_I29"/>
    <property type="match status" value="1"/>
</dbReference>
<dbReference type="GO" id="GO:0008234">
    <property type="term" value="F:cysteine-type peptidase activity"/>
    <property type="evidence" value="ECO:0007669"/>
    <property type="project" value="UniProtKB-KW"/>
</dbReference>
<gene>
    <name evidence="11" type="ORF">RJT34_13823</name>
</gene>
<evidence type="ECO:0000313" key="11">
    <source>
        <dbReference type="EMBL" id="KAK7302926.1"/>
    </source>
</evidence>
<dbReference type="InterPro" id="IPR038765">
    <property type="entry name" value="Papain-like_cys_pep_sf"/>
</dbReference>
<evidence type="ECO:0000256" key="1">
    <source>
        <dbReference type="ARBA" id="ARBA00008455"/>
    </source>
</evidence>
<feature type="domain" description="Cathepsin propeptide inhibitor" evidence="10">
    <location>
        <begin position="38"/>
        <end position="95"/>
    </location>
</feature>
<comment type="caution">
    <text evidence="11">The sequence shown here is derived from an EMBL/GenBank/DDBJ whole genome shotgun (WGS) entry which is preliminary data.</text>
</comment>
<keyword evidence="2" id="KW-0645">Protease</keyword>
<evidence type="ECO:0000259" key="9">
    <source>
        <dbReference type="SMART" id="SM00645"/>
    </source>
</evidence>
<dbReference type="Proteomes" id="UP001359559">
    <property type="component" value="Unassembled WGS sequence"/>
</dbReference>
<feature type="chain" id="PRO_5042983489" description="Fruit bromelain" evidence="8">
    <location>
        <begin position="27"/>
        <end position="338"/>
    </location>
</feature>
<dbReference type="FunFam" id="3.90.70.10:FF:000067">
    <property type="entry name" value="Senescence-specific cysteine protease"/>
    <property type="match status" value="1"/>
</dbReference>
<dbReference type="EMBL" id="JAYKXN010000003">
    <property type="protein sequence ID" value="KAK7302926.1"/>
    <property type="molecule type" value="Genomic_DNA"/>
</dbReference>
<keyword evidence="4" id="KW-0378">Hydrolase</keyword>
<sequence length="338" mass="37477">MAITLDMKLLIVIYVILSTRAHPAMSRTFYESSVAAKHEQWMSQHGRSYADEAEKQKRFKIFMENFEYIEKFNSAENKSYELGLNQFSDLTEQEFLASYAGLKIPTTAPINSSSVTTLNLGYIPPSLDWRARGAVTPVKDQNPCSSCWAFAAVAAVEGIVQIKTKRLISLSEQQLMDCAGNSHSCFGGYINAAFDYILLNNGITAEAYYPYKRVQGMCMRAPSVARITGFQNVPPNNEQQLLQAVAIQPVTVAIAIDSIFRAYRSGIFNGPCQPILNHGVTVVGYGTTQDGTQYWLIKNSWGQGWGEGGYMRLRRGDPYQPQGVCGVNIQPSYPTIAA</sequence>
<feature type="domain" description="Peptidase C1A papain C-terminal" evidence="9">
    <location>
        <begin position="123"/>
        <end position="335"/>
    </location>
</feature>
<dbReference type="Gene3D" id="3.90.70.10">
    <property type="entry name" value="Cysteine proteinases"/>
    <property type="match status" value="1"/>
</dbReference>
<keyword evidence="5" id="KW-0788">Thiol protease</keyword>
<evidence type="ECO:0000256" key="8">
    <source>
        <dbReference type="SAM" id="SignalP"/>
    </source>
</evidence>
<protein>
    <recommendedName>
        <fullName evidence="13">Fruit bromelain</fullName>
    </recommendedName>
</protein>
<dbReference type="InterPro" id="IPR013128">
    <property type="entry name" value="Peptidase_C1A"/>
</dbReference>
<accession>A0AAN9JRS6</accession>
<organism evidence="11 12">
    <name type="scientific">Clitoria ternatea</name>
    <name type="common">Butterfly pea</name>
    <dbReference type="NCBI Taxonomy" id="43366"/>
    <lineage>
        <taxon>Eukaryota</taxon>
        <taxon>Viridiplantae</taxon>
        <taxon>Streptophyta</taxon>
        <taxon>Embryophyta</taxon>
        <taxon>Tracheophyta</taxon>
        <taxon>Spermatophyta</taxon>
        <taxon>Magnoliopsida</taxon>
        <taxon>eudicotyledons</taxon>
        <taxon>Gunneridae</taxon>
        <taxon>Pentapetalae</taxon>
        <taxon>rosids</taxon>
        <taxon>fabids</taxon>
        <taxon>Fabales</taxon>
        <taxon>Fabaceae</taxon>
        <taxon>Papilionoideae</taxon>
        <taxon>50 kb inversion clade</taxon>
        <taxon>NPAAA clade</taxon>
        <taxon>indigoferoid/millettioid clade</taxon>
        <taxon>Phaseoleae</taxon>
        <taxon>Clitoria</taxon>
    </lineage>
</organism>
<evidence type="ECO:0000256" key="2">
    <source>
        <dbReference type="ARBA" id="ARBA00022670"/>
    </source>
</evidence>
<dbReference type="InterPro" id="IPR025661">
    <property type="entry name" value="Pept_asp_AS"/>
</dbReference>